<keyword evidence="2" id="KW-1185">Reference proteome</keyword>
<reference evidence="1 2" key="1">
    <citation type="journal article" date="2010" name="Science">
        <title>Genomic comparison of the ants Camponotus floridanus and Harpegnathos saltator.</title>
        <authorList>
            <person name="Bonasio R."/>
            <person name="Zhang G."/>
            <person name="Ye C."/>
            <person name="Mutti N.S."/>
            <person name="Fang X."/>
            <person name="Qin N."/>
            <person name="Donahue G."/>
            <person name="Yang P."/>
            <person name="Li Q."/>
            <person name="Li C."/>
            <person name="Zhang P."/>
            <person name="Huang Z."/>
            <person name="Berger S.L."/>
            <person name="Reinberg D."/>
            <person name="Wang J."/>
            <person name="Liebig J."/>
        </authorList>
    </citation>
    <scope>NUCLEOTIDE SEQUENCE [LARGE SCALE GENOMIC DNA]</scope>
    <source>
        <strain evidence="1 2">R22 G/1</strain>
    </source>
</reference>
<sequence>MNKKENPNRSTLTSTSESHVNRIQCVTTDNEALMLFNECLWRMRKIVISTLASFSKSDLHQMTKEPREARRRVAVYRLRLYEAQQARLEVRGERKKSQCNQHRRRRNEVLTLKGETEPRGVDCLGDPTIASVFDRAFRIVWRRR</sequence>
<protein>
    <submittedName>
        <fullName evidence="1">Uncharacterized protein</fullName>
    </submittedName>
</protein>
<proteinExistence type="predicted"/>
<evidence type="ECO:0000313" key="1">
    <source>
        <dbReference type="EMBL" id="EFN89305.1"/>
    </source>
</evidence>
<organism evidence="2">
    <name type="scientific">Harpegnathos saltator</name>
    <name type="common">Jerdon's jumping ant</name>
    <dbReference type="NCBI Taxonomy" id="610380"/>
    <lineage>
        <taxon>Eukaryota</taxon>
        <taxon>Metazoa</taxon>
        <taxon>Ecdysozoa</taxon>
        <taxon>Arthropoda</taxon>
        <taxon>Hexapoda</taxon>
        <taxon>Insecta</taxon>
        <taxon>Pterygota</taxon>
        <taxon>Neoptera</taxon>
        <taxon>Endopterygota</taxon>
        <taxon>Hymenoptera</taxon>
        <taxon>Apocrita</taxon>
        <taxon>Aculeata</taxon>
        <taxon>Formicoidea</taxon>
        <taxon>Formicidae</taxon>
        <taxon>Ponerinae</taxon>
        <taxon>Ponerini</taxon>
        <taxon>Harpegnathos</taxon>
    </lineage>
</organism>
<accession>E2B4S6</accession>
<dbReference type="AlphaFoldDB" id="E2B4S6"/>
<name>E2B4S6_HARSA</name>
<gene>
    <name evidence="1" type="ORF">EAI_06196</name>
</gene>
<dbReference type="EMBL" id="GL445595">
    <property type="protein sequence ID" value="EFN89305.1"/>
    <property type="molecule type" value="Genomic_DNA"/>
</dbReference>
<dbReference type="Proteomes" id="UP000008237">
    <property type="component" value="Unassembled WGS sequence"/>
</dbReference>
<evidence type="ECO:0000313" key="2">
    <source>
        <dbReference type="Proteomes" id="UP000008237"/>
    </source>
</evidence>
<dbReference type="InParanoid" id="E2B4S6"/>